<dbReference type="EMBL" id="UOGL01000504">
    <property type="protein sequence ID" value="VAX41027.1"/>
    <property type="molecule type" value="Genomic_DNA"/>
</dbReference>
<proteinExistence type="predicted"/>
<dbReference type="Pfam" id="PF19777">
    <property type="entry name" value="DUF6263"/>
    <property type="match status" value="1"/>
</dbReference>
<evidence type="ECO:0000313" key="1">
    <source>
        <dbReference type="EMBL" id="VAX41027.1"/>
    </source>
</evidence>
<sequence length="312" mass="35432">MTIRSIFSLGLLLLLSVSLLAQEKTLQKEKSQPVVASKPVKKHLLQYRFRAGESLLYQSRFEMTMTTVKGSSSEKVVSKTKMKKHFKVVSVEKDQSIILEPILDHVVMSVKFNETEPITYNSSSQKAPPRKFKHVVESIGIAMVHLKINSQGKLLDVILQKLKKKRPVITKTKGDRTNQMLQKSFLVKFPDKPVQIGESWKEILQSTVSIKGIRLQMPVRLKRSYQLKSVENNIATISVKTSLLTVINDSHQRAQLIQRTPRGTILFDIKKGILISRKMKVHKKVFGIAGGNSYMEASSQFEETFVEKKKAN</sequence>
<dbReference type="InterPro" id="IPR046230">
    <property type="entry name" value="DUF6263"/>
</dbReference>
<name>A0A3B1E8B2_9ZZZZ</name>
<reference evidence="1" key="1">
    <citation type="submission" date="2018-06" db="EMBL/GenBank/DDBJ databases">
        <authorList>
            <person name="Zhirakovskaya E."/>
        </authorList>
    </citation>
    <scope>NUCLEOTIDE SEQUENCE</scope>
</reference>
<gene>
    <name evidence="1" type="ORF">MNBD_PLANCTO02-2619</name>
</gene>
<accession>A0A3B1E8B2</accession>
<protein>
    <submittedName>
        <fullName evidence="1">Uncharacterized protein</fullName>
    </submittedName>
</protein>
<organism evidence="1">
    <name type="scientific">hydrothermal vent metagenome</name>
    <dbReference type="NCBI Taxonomy" id="652676"/>
    <lineage>
        <taxon>unclassified sequences</taxon>
        <taxon>metagenomes</taxon>
        <taxon>ecological metagenomes</taxon>
    </lineage>
</organism>
<dbReference type="AlphaFoldDB" id="A0A3B1E8B2"/>